<keyword evidence="1 3" id="KW-0689">Ribosomal protein</keyword>
<evidence type="ECO:0000256" key="1">
    <source>
        <dbReference type="ARBA" id="ARBA00022980"/>
    </source>
</evidence>
<sequence length="131" mass="14499">MAMKIRLARGGSKKRPFYRIVAADSRMPRDGRFIEKLGTYNPLLPKDSEERVKMNMERIQYWLDQGAQPTDRIARMLEAAGAKEKAERNNPQKGTPGKKAQERAEEKAAKAAEAAEAAAAPAEEEAAAAEE</sequence>
<dbReference type="Proteomes" id="UP000202485">
    <property type="component" value="Unassembled WGS sequence"/>
</dbReference>
<proteinExistence type="inferred from homology"/>
<dbReference type="Pfam" id="PF00886">
    <property type="entry name" value="Ribosomal_S16"/>
    <property type="match status" value="1"/>
</dbReference>
<dbReference type="GeneID" id="57468483"/>
<dbReference type="GO" id="GO:0005737">
    <property type="term" value="C:cytoplasm"/>
    <property type="evidence" value="ECO:0007669"/>
    <property type="project" value="UniProtKB-ARBA"/>
</dbReference>
<organism evidence="5 6">
    <name type="scientific">Ruegeria arenilitoris</name>
    <dbReference type="NCBI Taxonomy" id="1173585"/>
    <lineage>
        <taxon>Bacteria</taxon>
        <taxon>Pseudomonadati</taxon>
        <taxon>Pseudomonadota</taxon>
        <taxon>Alphaproteobacteria</taxon>
        <taxon>Rhodobacterales</taxon>
        <taxon>Roseobacteraceae</taxon>
        <taxon>Ruegeria</taxon>
    </lineage>
</organism>
<dbReference type="SUPFAM" id="SSF54565">
    <property type="entry name" value="Ribosomal protein S16"/>
    <property type="match status" value="1"/>
</dbReference>
<dbReference type="PANTHER" id="PTHR12919">
    <property type="entry name" value="30S RIBOSOMAL PROTEIN S16"/>
    <property type="match status" value="1"/>
</dbReference>
<accession>A0A238L2N0</accession>
<dbReference type="EMBL" id="FXYG01000005">
    <property type="protein sequence ID" value="SMX49071.1"/>
    <property type="molecule type" value="Genomic_DNA"/>
</dbReference>
<feature type="compositionally biased region" description="Low complexity" evidence="4">
    <location>
        <begin position="111"/>
        <end position="121"/>
    </location>
</feature>
<dbReference type="GO" id="GO:0015935">
    <property type="term" value="C:small ribosomal subunit"/>
    <property type="evidence" value="ECO:0007669"/>
    <property type="project" value="TreeGrafter"/>
</dbReference>
<keyword evidence="6" id="KW-1185">Reference proteome</keyword>
<comment type="similarity">
    <text evidence="3">Belongs to the bacterial ribosomal protein bS16 family.</text>
</comment>
<name>A0A238L2N0_9RHOB</name>
<dbReference type="NCBIfam" id="TIGR00002">
    <property type="entry name" value="S16"/>
    <property type="match status" value="1"/>
</dbReference>
<keyword evidence="2 3" id="KW-0687">Ribonucleoprotein</keyword>
<dbReference type="RefSeq" id="WP_093965193.1">
    <property type="nucleotide sequence ID" value="NZ_FXYG01000005.1"/>
</dbReference>
<dbReference type="Gene3D" id="3.30.1320.10">
    <property type="match status" value="1"/>
</dbReference>
<feature type="compositionally biased region" description="Basic and acidic residues" evidence="4">
    <location>
        <begin position="81"/>
        <end position="90"/>
    </location>
</feature>
<feature type="compositionally biased region" description="Basic and acidic residues" evidence="4">
    <location>
        <begin position="99"/>
        <end position="110"/>
    </location>
</feature>
<dbReference type="AlphaFoldDB" id="A0A238L2N0"/>
<dbReference type="InterPro" id="IPR000307">
    <property type="entry name" value="Ribosomal_bS16"/>
</dbReference>
<evidence type="ECO:0000256" key="3">
    <source>
        <dbReference type="HAMAP-Rule" id="MF_00385"/>
    </source>
</evidence>
<dbReference type="OrthoDB" id="9807878at2"/>
<gene>
    <name evidence="3 5" type="primary">rpsP</name>
    <name evidence="5" type="ORF">RUA8715_03639</name>
</gene>
<evidence type="ECO:0000313" key="5">
    <source>
        <dbReference type="EMBL" id="SMX49071.1"/>
    </source>
</evidence>
<dbReference type="PANTHER" id="PTHR12919:SF20">
    <property type="entry name" value="SMALL RIBOSOMAL SUBUNIT PROTEIN BS16M"/>
    <property type="match status" value="1"/>
</dbReference>
<evidence type="ECO:0000256" key="4">
    <source>
        <dbReference type="SAM" id="MobiDB-lite"/>
    </source>
</evidence>
<dbReference type="HAMAP" id="MF_00385">
    <property type="entry name" value="Ribosomal_bS16"/>
    <property type="match status" value="1"/>
</dbReference>
<dbReference type="InterPro" id="IPR023803">
    <property type="entry name" value="Ribosomal_bS16_dom_sf"/>
</dbReference>
<protein>
    <recommendedName>
        <fullName evidence="3">Small ribosomal subunit protein bS16</fullName>
    </recommendedName>
</protein>
<reference evidence="6" key="1">
    <citation type="submission" date="2017-05" db="EMBL/GenBank/DDBJ databases">
        <authorList>
            <person name="Rodrigo-Torres L."/>
            <person name="Arahal R. D."/>
            <person name="Lucena T."/>
        </authorList>
    </citation>
    <scope>NUCLEOTIDE SEQUENCE [LARGE SCALE GENOMIC DNA]</scope>
    <source>
        <strain evidence="6">CECT 8715</strain>
    </source>
</reference>
<feature type="compositionally biased region" description="Acidic residues" evidence="4">
    <location>
        <begin position="122"/>
        <end position="131"/>
    </location>
</feature>
<dbReference type="GO" id="GO:0003735">
    <property type="term" value="F:structural constituent of ribosome"/>
    <property type="evidence" value="ECO:0007669"/>
    <property type="project" value="InterPro"/>
</dbReference>
<evidence type="ECO:0000256" key="2">
    <source>
        <dbReference type="ARBA" id="ARBA00023274"/>
    </source>
</evidence>
<feature type="region of interest" description="Disordered" evidence="4">
    <location>
        <begin position="78"/>
        <end position="131"/>
    </location>
</feature>
<dbReference type="GO" id="GO:0006412">
    <property type="term" value="P:translation"/>
    <property type="evidence" value="ECO:0007669"/>
    <property type="project" value="UniProtKB-UniRule"/>
</dbReference>
<evidence type="ECO:0000313" key="6">
    <source>
        <dbReference type="Proteomes" id="UP000202485"/>
    </source>
</evidence>